<feature type="region of interest" description="Disordered" evidence="1">
    <location>
        <begin position="180"/>
        <end position="203"/>
    </location>
</feature>
<proteinExistence type="predicted"/>
<gene>
    <name evidence="2" type="ORF">PG996_007082</name>
</gene>
<evidence type="ECO:0000313" key="2">
    <source>
        <dbReference type="EMBL" id="KAK8067970.1"/>
    </source>
</evidence>
<feature type="compositionally biased region" description="Polar residues" evidence="1">
    <location>
        <begin position="44"/>
        <end position="86"/>
    </location>
</feature>
<feature type="compositionally biased region" description="Basic and acidic residues" evidence="1">
    <location>
        <begin position="127"/>
        <end position="137"/>
    </location>
</feature>
<feature type="compositionally biased region" description="Pro residues" evidence="1">
    <location>
        <begin position="25"/>
        <end position="35"/>
    </location>
</feature>
<evidence type="ECO:0000256" key="1">
    <source>
        <dbReference type="SAM" id="MobiDB-lite"/>
    </source>
</evidence>
<dbReference type="EMBL" id="JAQQWM010000004">
    <property type="protein sequence ID" value="KAK8067970.1"/>
    <property type="molecule type" value="Genomic_DNA"/>
</dbReference>
<protein>
    <submittedName>
        <fullName evidence="2">Uncharacterized protein</fullName>
    </submittedName>
</protein>
<comment type="caution">
    <text evidence="2">The sequence shown here is derived from an EMBL/GenBank/DDBJ whole genome shotgun (WGS) entry which is preliminary data.</text>
</comment>
<dbReference type="Proteomes" id="UP001446871">
    <property type="component" value="Unassembled WGS sequence"/>
</dbReference>
<keyword evidence="3" id="KW-1185">Reference proteome</keyword>
<name>A0ABR1VCJ9_9PEZI</name>
<accession>A0ABR1VCJ9</accession>
<feature type="compositionally biased region" description="Low complexity" evidence="1">
    <location>
        <begin position="90"/>
        <end position="104"/>
    </location>
</feature>
<evidence type="ECO:0000313" key="3">
    <source>
        <dbReference type="Proteomes" id="UP001446871"/>
    </source>
</evidence>
<organism evidence="2 3">
    <name type="scientific">Apiospora saccharicola</name>
    <dbReference type="NCBI Taxonomy" id="335842"/>
    <lineage>
        <taxon>Eukaryota</taxon>
        <taxon>Fungi</taxon>
        <taxon>Dikarya</taxon>
        <taxon>Ascomycota</taxon>
        <taxon>Pezizomycotina</taxon>
        <taxon>Sordariomycetes</taxon>
        <taxon>Xylariomycetidae</taxon>
        <taxon>Amphisphaeriales</taxon>
        <taxon>Apiosporaceae</taxon>
        <taxon>Apiospora</taxon>
    </lineage>
</organism>
<feature type="region of interest" description="Disordered" evidence="1">
    <location>
        <begin position="1"/>
        <end position="155"/>
    </location>
</feature>
<sequence>MIQMEMETLKSQGSSSTDRTRNTPPASPLSAPRPSPGAGAGGSRTYSQYTSPWAQGSSSRFVQSNLHHNNHSRPLSSSSEQQQQIALQERISSSRPASRRSSISGLFPAAETACSDEETLADTGDSDYSRNERMKEEEWTEIELEEGEHNHPKQVERAPPLMTANTTRASSPLLTLFSASHSPCSSTRSSVSSSSSSSATYMGTPKRVLTPPLYLNEEAMEVMSTMEALAVFQDRPILTTPQEYARAVAWEDDTCTRTSYVTIKGSREPREIRTDRTTGEIVEEYEMQDLKFKRGDGERI</sequence>
<feature type="compositionally biased region" description="Low complexity" evidence="1">
    <location>
        <begin position="180"/>
        <end position="198"/>
    </location>
</feature>
<reference evidence="2 3" key="1">
    <citation type="submission" date="2023-01" db="EMBL/GenBank/DDBJ databases">
        <title>Analysis of 21 Apiospora genomes using comparative genomics revels a genus with tremendous synthesis potential of carbohydrate active enzymes and secondary metabolites.</title>
        <authorList>
            <person name="Sorensen T."/>
        </authorList>
    </citation>
    <scope>NUCLEOTIDE SEQUENCE [LARGE SCALE GENOMIC DNA]</scope>
    <source>
        <strain evidence="2 3">CBS 83171</strain>
    </source>
</reference>